<protein>
    <submittedName>
        <fullName evidence="3">Uncharacterized protein</fullName>
    </submittedName>
</protein>
<dbReference type="OrthoDB" id="10562667at2759"/>
<dbReference type="Proteomes" id="UP000504637">
    <property type="component" value="Unplaced"/>
</dbReference>
<evidence type="ECO:0000313" key="2">
    <source>
        <dbReference type="Proteomes" id="UP000504637"/>
    </source>
</evidence>
<gene>
    <name evidence="3" type="ORF">K489DRAFT_379474</name>
</gene>
<feature type="region of interest" description="Disordered" evidence="1">
    <location>
        <begin position="130"/>
        <end position="169"/>
    </location>
</feature>
<proteinExistence type="predicted"/>
<organism evidence="3">
    <name type="scientific">Dissoconium aciculare CBS 342.82</name>
    <dbReference type="NCBI Taxonomy" id="1314786"/>
    <lineage>
        <taxon>Eukaryota</taxon>
        <taxon>Fungi</taxon>
        <taxon>Dikarya</taxon>
        <taxon>Ascomycota</taxon>
        <taxon>Pezizomycotina</taxon>
        <taxon>Dothideomycetes</taxon>
        <taxon>Dothideomycetidae</taxon>
        <taxon>Mycosphaerellales</taxon>
        <taxon>Dissoconiaceae</taxon>
        <taxon>Dissoconium</taxon>
    </lineage>
</organism>
<sequence>MSAASAYQQVVEDGFTSSYDAPSRNTTNGTAGYPHYQCRTTAIPVIDTPSPYCVVPGGSPRMDQCCSELSNGTSTPQLKPDCYVWCSVDLVHVPGGQDPLLPTLNAFFSCLTEGKGTYFPLACNNGTGGASVPTTSHSSTATATTTTTTSTSTTASPAAPTTTRPSQAGLGAVRRGGATIAGLFIFQAVLAHVVA</sequence>
<reference evidence="3" key="3">
    <citation type="submission" date="2025-08" db="UniProtKB">
        <authorList>
            <consortium name="RefSeq"/>
        </authorList>
    </citation>
    <scope>IDENTIFICATION</scope>
    <source>
        <strain evidence="3">CBS 342.82</strain>
    </source>
</reference>
<evidence type="ECO:0000256" key="1">
    <source>
        <dbReference type="SAM" id="MobiDB-lite"/>
    </source>
</evidence>
<dbReference type="AlphaFoldDB" id="A0A6J3M9J5"/>
<name>A0A6J3M9J5_9PEZI</name>
<reference evidence="3" key="2">
    <citation type="submission" date="2020-04" db="EMBL/GenBank/DDBJ databases">
        <authorList>
            <consortium name="NCBI Genome Project"/>
        </authorList>
    </citation>
    <scope>NUCLEOTIDE SEQUENCE</scope>
    <source>
        <strain evidence="3">CBS 342.82</strain>
    </source>
</reference>
<accession>A0A6J3M9J5</accession>
<dbReference type="GeneID" id="54362458"/>
<keyword evidence="2" id="KW-1185">Reference proteome</keyword>
<evidence type="ECO:0000313" key="3">
    <source>
        <dbReference type="RefSeq" id="XP_033460518.1"/>
    </source>
</evidence>
<reference evidence="3" key="1">
    <citation type="submission" date="2020-01" db="EMBL/GenBank/DDBJ databases">
        <authorList>
            <consortium name="DOE Joint Genome Institute"/>
            <person name="Haridas S."/>
            <person name="Albert R."/>
            <person name="Binder M."/>
            <person name="Bloem J."/>
            <person name="Labutti K."/>
            <person name="Salamov A."/>
            <person name="Andreopoulos B."/>
            <person name="Baker S.E."/>
            <person name="Barry K."/>
            <person name="Bills G."/>
            <person name="Bluhm B.H."/>
            <person name="Cannon C."/>
            <person name="Castanera R."/>
            <person name="Culley D.E."/>
            <person name="Daum C."/>
            <person name="Ezra D."/>
            <person name="Gonzalez J.B."/>
            <person name="Henrissat B."/>
            <person name="Kuo A."/>
            <person name="Liang C."/>
            <person name="Lipzen A."/>
            <person name="Lutzoni F."/>
            <person name="Magnuson J."/>
            <person name="Mondo S."/>
            <person name="Nolan M."/>
            <person name="Ohm R."/>
            <person name="Pangilinan J."/>
            <person name="Park H.-J."/>
            <person name="Ramirez L."/>
            <person name="Alfaro M."/>
            <person name="Sun H."/>
            <person name="Tritt A."/>
            <person name="Yoshinaga Y."/>
            <person name="Zwiers L.-H."/>
            <person name="Turgeon B.G."/>
            <person name="Goodwin S.B."/>
            <person name="Spatafora J.W."/>
            <person name="Crous P.W."/>
            <person name="Grigoriev I.V."/>
        </authorList>
    </citation>
    <scope>NUCLEOTIDE SEQUENCE</scope>
    <source>
        <strain evidence="3">CBS 342.82</strain>
    </source>
</reference>
<feature type="compositionally biased region" description="Low complexity" evidence="1">
    <location>
        <begin position="130"/>
        <end position="166"/>
    </location>
</feature>
<dbReference type="RefSeq" id="XP_033460518.1">
    <property type="nucleotide sequence ID" value="XM_033604658.1"/>
</dbReference>